<evidence type="ECO:0000313" key="2">
    <source>
        <dbReference type="Proteomes" id="UP000652231"/>
    </source>
</evidence>
<dbReference type="Gene3D" id="1.10.1470.10">
    <property type="entry name" value="YjbJ"/>
    <property type="match status" value="1"/>
</dbReference>
<evidence type="ECO:0000313" key="1">
    <source>
        <dbReference type="EMBL" id="GGD96522.1"/>
    </source>
</evidence>
<keyword evidence="2" id="KW-1185">Reference proteome</keyword>
<comment type="caution">
    <text evidence="1">The sequence shown here is derived from an EMBL/GenBank/DDBJ whole genome shotgun (WGS) entry which is preliminary data.</text>
</comment>
<sequence>MIAIRDHQKNNTVMEASSENGTNMSAIFIIRGDWNKQSNALKINYPHLTNEDVNYEVGKESELFNRLESKLGKNRNEVIGILKSTQERVF</sequence>
<reference evidence="1" key="2">
    <citation type="submission" date="2020-09" db="EMBL/GenBank/DDBJ databases">
        <authorList>
            <person name="Sun Q."/>
            <person name="Zhou Y."/>
        </authorList>
    </citation>
    <scope>NUCLEOTIDE SEQUENCE</scope>
    <source>
        <strain evidence="1">CGMCC 1.12924</strain>
    </source>
</reference>
<reference evidence="1" key="1">
    <citation type="journal article" date="2014" name="Int. J. Syst. Evol. Microbiol.">
        <title>Complete genome sequence of Corynebacterium casei LMG S-19264T (=DSM 44701T), isolated from a smear-ripened cheese.</title>
        <authorList>
            <consortium name="US DOE Joint Genome Institute (JGI-PGF)"/>
            <person name="Walter F."/>
            <person name="Albersmeier A."/>
            <person name="Kalinowski J."/>
            <person name="Ruckert C."/>
        </authorList>
    </citation>
    <scope>NUCLEOTIDE SEQUENCE</scope>
    <source>
        <strain evidence="1">CGMCC 1.12924</strain>
    </source>
</reference>
<accession>A0A8J2VC17</accession>
<name>A0A8J2VC17_9FLAO</name>
<dbReference type="InterPro" id="IPR036629">
    <property type="entry name" value="YjbJ_sf"/>
</dbReference>
<dbReference type="Proteomes" id="UP000652231">
    <property type="component" value="Unassembled WGS sequence"/>
</dbReference>
<protein>
    <submittedName>
        <fullName evidence="1">Uncharacterized protein</fullName>
    </submittedName>
</protein>
<gene>
    <name evidence="1" type="ORF">GCM10011312_20060</name>
</gene>
<dbReference type="AlphaFoldDB" id="A0A8J2VC17"/>
<organism evidence="1 2">
    <name type="scientific">Planktosalinus lacus</name>
    <dbReference type="NCBI Taxonomy" id="1526573"/>
    <lineage>
        <taxon>Bacteria</taxon>
        <taxon>Pseudomonadati</taxon>
        <taxon>Bacteroidota</taxon>
        <taxon>Flavobacteriia</taxon>
        <taxon>Flavobacteriales</taxon>
        <taxon>Flavobacteriaceae</taxon>
        <taxon>Planktosalinus</taxon>
    </lineage>
</organism>
<proteinExistence type="predicted"/>
<dbReference type="EMBL" id="BMGK01000008">
    <property type="protein sequence ID" value="GGD96522.1"/>
    <property type="molecule type" value="Genomic_DNA"/>
</dbReference>